<evidence type="ECO:0000313" key="4">
    <source>
        <dbReference type="Proteomes" id="UP001341840"/>
    </source>
</evidence>
<evidence type="ECO:0000313" key="3">
    <source>
        <dbReference type="EMBL" id="MED6164611.1"/>
    </source>
</evidence>
<reference evidence="3 4" key="1">
    <citation type="journal article" date="2023" name="Plants (Basel)">
        <title>Bridging the Gap: Combining Genomics and Transcriptomics Approaches to Understand Stylosanthes scabra, an Orphan Legume from the Brazilian Caatinga.</title>
        <authorList>
            <person name="Ferreira-Neto J.R.C."/>
            <person name="da Silva M.D."/>
            <person name="Binneck E."/>
            <person name="de Melo N.F."/>
            <person name="da Silva R.H."/>
            <person name="de Melo A.L.T.M."/>
            <person name="Pandolfi V."/>
            <person name="Bustamante F.O."/>
            <person name="Brasileiro-Vidal A.C."/>
            <person name="Benko-Iseppon A.M."/>
        </authorList>
    </citation>
    <scope>NUCLEOTIDE SEQUENCE [LARGE SCALE GENOMIC DNA]</scope>
    <source>
        <tissue evidence="3">Leaves</tissue>
    </source>
</reference>
<evidence type="ECO:0000259" key="2">
    <source>
        <dbReference type="Pfam" id="PF13837"/>
    </source>
</evidence>
<feature type="compositionally biased region" description="Basic residues" evidence="1">
    <location>
        <begin position="58"/>
        <end position="71"/>
    </location>
</feature>
<accession>A0ABU6UTF6</accession>
<feature type="compositionally biased region" description="Low complexity" evidence="1">
    <location>
        <begin position="83"/>
        <end position="108"/>
    </location>
</feature>
<feature type="region of interest" description="Disordered" evidence="1">
    <location>
        <begin position="252"/>
        <end position="279"/>
    </location>
</feature>
<dbReference type="Pfam" id="PF13837">
    <property type="entry name" value="Myb_DNA-bind_4"/>
    <property type="match status" value="1"/>
</dbReference>
<dbReference type="PANTHER" id="PTHR31307">
    <property type="entry name" value="TRIHELIX TRANSCRIPTION FACTOR ASIL2"/>
    <property type="match status" value="1"/>
</dbReference>
<name>A0ABU6UTF6_9FABA</name>
<dbReference type="Gene3D" id="1.10.10.60">
    <property type="entry name" value="Homeodomain-like"/>
    <property type="match status" value="1"/>
</dbReference>
<dbReference type="EMBL" id="JASCZI010122686">
    <property type="protein sequence ID" value="MED6164611.1"/>
    <property type="molecule type" value="Genomic_DNA"/>
</dbReference>
<organism evidence="3 4">
    <name type="scientific">Stylosanthes scabra</name>
    <dbReference type="NCBI Taxonomy" id="79078"/>
    <lineage>
        <taxon>Eukaryota</taxon>
        <taxon>Viridiplantae</taxon>
        <taxon>Streptophyta</taxon>
        <taxon>Embryophyta</taxon>
        <taxon>Tracheophyta</taxon>
        <taxon>Spermatophyta</taxon>
        <taxon>Magnoliopsida</taxon>
        <taxon>eudicotyledons</taxon>
        <taxon>Gunneridae</taxon>
        <taxon>Pentapetalae</taxon>
        <taxon>rosids</taxon>
        <taxon>fabids</taxon>
        <taxon>Fabales</taxon>
        <taxon>Fabaceae</taxon>
        <taxon>Papilionoideae</taxon>
        <taxon>50 kb inversion clade</taxon>
        <taxon>dalbergioids sensu lato</taxon>
        <taxon>Dalbergieae</taxon>
        <taxon>Pterocarpus clade</taxon>
        <taxon>Stylosanthes</taxon>
    </lineage>
</organism>
<evidence type="ECO:0000256" key="1">
    <source>
        <dbReference type="SAM" id="MobiDB-lite"/>
    </source>
</evidence>
<keyword evidence="4" id="KW-1185">Reference proteome</keyword>
<protein>
    <recommendedName>
        <fullName evidence="2">Myb/SANT-like DNA-binding domain-containing protein</fullName>
    </recommendedName>
</protein>
<dbReference type="InterPro" id="IPR044822">
    <property type="entry name" value="Myb_DNA-bind_4"/>
</dbReference>
<feature type="region of interest" description="Disordered" evidence="1">
    <location>
        <begin position="51"/>
        <end position="111"/>
    </location>
</feature>
<feature type="region of interest" description="Disordered" evidence="1">
    <location>
        <begin position="227"/>
        <end position="246"/>
    </location>
</feature>
<dbReference type="InterPro" id="IPR044823">
    <property type="entry name" value="ASIL1/2-like"/>
</dbReference>
<sequence>MCFHFSPTANNDRRTRWGRKKTSYITQKERVPSSVKKSRKRLTFFAFVSARAQPAHPREKKKKKKKRKKVNKITTAVPMDSVTGAPSPTTTATAATPRLPPTSSSPFPGREDCWNEDATFTLIDAWGDRYLELNRGNLRQKHWQEVADAVNELHAGDGGAGQGETATTTPKRIRRTDVQCKNRIDTLKKKYKIEKARVSESGGGYQSPWPFFSRLDNLIGDTFPIKKLSPPATGRGTPPSAAKPLPLSPPAWITSHPVGPRSGTQKRTAAVPTTAPANLEDSNFRRNFSAFAAAAAAAAEAESEDSDGWRSGSSGRRRRRREIEMKWWEVGYREVAQAIEKFGEIYERVEASKQRQMVELEKQRMQFAKDLEYQRMQLFMETQVQLQKIKRTKRTSDSFS</sequence>
<gene>
    <name evidence="3" type="ORF">PIB30_091822</name>
</gene>
<dbReference type="PANTHER" id="PTHR31307:SF62">
    <property type="entry name" value="MYB_SANT-LIKE DNA-BINDING DOMAIN-CONTAINING PROTEIN"/>
    <property type="match status" value="1"/>
</dbReference>
<comment type="caution">
    <text evidence="3">The sequence shown here is derived from an EMBL/GenBank/DDBJ whole genome shotgun (WGS) entry which is preliminary data.</text>
</comment>
<dbReference type="Proteomes" id="UP001341840">
    <property type="component" value="Unassembled WGS sequence"/>
</dbReference>
<feature type="domain" description="Myb/SANT-like DNA-binding" evidence="2">
    <location>
        <begin position="112"/>
        <end position="218"/>
    </location>
</feature>
<proteinExistence type="predicted"/>